<dbReference type="Pfam" id="PF14492">
    <property type="entry name" value="EFG_III"/>
    <property type="match status" value="1"/>
</dbReference>
<dbReference type="EMBL" id="RRCO01000007">
    <property type="protein sequence ID" value="RRJ24425.1"/>
    <property type="molecule type" value="Genomic_DNA"/>
</dbReference>
<dbReference type="InterPro" id="IPR020568">
    <property type="entry name" value="Ribosomal_Su5_D2-typ_SF"/>
</dbReference>
<dbReference type="SUPFAM" id="SSF52540">
    <property type="entry name" value="P-loop containing nucleoside triphosphate hydrolases"/>
    <property type="match status" value="1"/>
</dbReference>
<dbReference type="FunFam" id="3.30.70.240:FF:000001">
    <property type="entry name" value="Elongation factor G"/>
    <property type="match status" value="1"/>
</dbReference>
<dbReference type="SUPFAM" id="SSF54211">
    <property type="entry name" value="Ribosomal protein S5 domain 2-like"/>
    <property type="match status" value="1"/>
</dbReference>
<dbReference type="InterPro" id="IPR031157">
    <property type="entry name" value="G_TR_CS"/>
</dbReference>
<dbReference type="PANTHER" id="PTHR43261:SF1">
    <property type="entry name" value="RIBOSOME-RELEASING FACTOR 2, MITOCHONDRIAL"/>
    <property type="match status" value="1"/>
</dbReference>
<evidence type="ECO:0000256" key="2">
    <source>
        <dbReference type="ARBA" id="ARBA00017872"/>
    </source>
</evidence>
<proteinExistence type="inferred from homology"/>
<dbReference type="InterPro" id="IPR035649">
    <property type="entry name" value="EFG_V"/>
</dbReference>
<dbReference type="GO" id="GO:0005737">
    <property type="term" value="C:cytoplasm"/>
    <property type="evidence" value="ECO:0007669"/>
    <property type="project" value="UniProtKB-SubCell"/>
</dbReference>
<dbReference type="SUPFAM" id="SSF50447">
    <property type="entry name" value="Translation proteins"/>
    <property type="match status" value="1"/>
</dbReference>
<dbReference type="InterPro" id="IPR041095">
    <property type="entry name" value="EFG_II"/>
</dbReference>
<dbReference type="SMART" id="SM00838">
    <property type="entry name" value="EFG_C"/>
    <property type="match status" value="1"/>
</dbReference>
<dbReference type="Gene3D" id="3.30.70.240">
    <property type="match status" value="1"/>
</dbReference>
<comment type="subcellular location">
    <subcellularLocation>
        <location evidence="7">Cytoplasm</location>
    </subcellularLocation>
</comment>
<dbReference type="PANTHER" id="PTHR43261">
    <property type="entry name" value="TRANSLATION ELONGATION FACTOR G-RELATED"/>
    <property type="match status" value="1"/>
</dbReference>
<evidence type="ECO:0000256" key="7">
    <source>
        <dbReference type="HAMAP-Rule" id="MF_00054"/>
    </source>
</evidence>
<dbReference type="SMART" id="SM00889">
    <property type="entry name" value="EFG_IV"/>
    <property type="match status" value="1"/>
</dbReference>
<dbReference type="PROSITE" id="PS00301">
    <property type="entry name" value="G_TR_1"/>
    <property type="match status" value="1"/>
</dbReference>
<dbReference type="CDD" id="cd04088">
    <property type="entry name" value="EFG_mtEFG_II"/>
    <property type="match status" value="1"/>
</dbReference>
<feature type="domain" description="Tr-type G" evidence="8">
    <location>
        <begin position="9"/>
        <end position="295"/>
    </location>
</feature>
<evidence type="ECO:0000256" key="1">
    <source>
        <dbReference type="ARBA" id="ARBA00005870"/>
    </source>
</evidence>
<dbReference type="HAMAP" id="MF_00054_B">
    <property type="entry name" value="EF_G_EF_2_B"/>
    <property type="match status" value="1"/>
</dbReference>
<dbReference type="InterPro" id="IPR000795">
    <property type="entry name" value="T_Tr_GTP-bd_dom"/>
</dbReference>
<evidence type="ECO:0000256" key="6">
    <source>
        <dbReference type="ARBA" id="ARBA00023134"/>
    </source>
</evidence>
<dbReference type="CDD" id="cd01886">
    <property type="entry name" value="EF-G"/>
    <property type="match status" value="1"/>
</dbReference>
<comment type="similarity">
    <text evidence="1 7">Belongs to the TRAFAC class translation factor GTPase superfamily. Classic translation factor GTPase family. EF-G/EF-2 subfamily.</text>
</comment>
<dbReference type="RefSeq" id="WP_128675127.1">
    <property type="nucleotide sequence ID" value="NZ_CAUQHB010000088.1"/>
</dbReference>
<feature type="binding site" evidence="7">
    <location>
        <begin position="18"/>
        <end position="25"/>
    </location>
    <ligand>
        <name>GTP</name>
        <dbReference type="ChEBI" id="CHEBI:37565"/>
    </ligand>
</feature>
<dbReference type="Pfam" id="PF22042">
    <property type="entry name" value="EF-G_D2"/>
    <property type="match status" value="1"/>
</dbReference>
<keyword evidence="4 7" id="KW-0251">Elongation factor</keyword>
<name>A0A3P3QTI6_9FIRM</name>
<keyword evidence="7" id="KW-0963">Cytoplasm</keyword>
<dbReference type="InterPro" id="IPR000640">
    <property type="entry name" value="EFG_V-like"/>
</dbReference>
<dbReference type="Pfam" id="PF00679">
    <property type="entry name" value="EFG_C"/>
    <property type="match status" value="1"/>
</dbReference>
<dbReference type="PRINTS" id="PR00315">
    <property type="entry name" value="ELONGATNFCT"/>
</dbReference>
<dbReference type="InterPro" id="IPR014721">
    <property type="entry name" value="Ribsml_uS5_D2-typ_fold_subgr"/>
</dbReference>
<dbReference type="Pfam" id="PF03764">
    <property type="entry name" value="EFG_IV"/>
    <property type="match status" value="1"/>
</dbReference>
<dbReference type="InterPro" id="IPR009000">
    <property type="entry name" value="Transl_B-barrel_sf"/>
</dbReference>
<keyword evidence="6 7" id="KW-0342">GTP-binding</keyword>
<dbReference type="InterPro" id="IPR053905">
    <property type="entry name" value="EF-G-like_DII"/>
</dbReference>
<dbReference type="InterPro" id="IPR047872">
    <property type="entry name" value="EFG_IV"/>
</dbReference>
<dbReference type="NCBIfam" id="TIGR00231">
    <property type="entry name" value="small_GTP"/>
    <property type="match status" value="1"/>
</dbReference>
<evidence type="ECO:0000259" key="8">
    <source>
        <dbReference type="PROSITE" id="PS51722"/>
    </source>
</evidence>
<dbReference type="GO" id="GO:0032790">
    <property type="term" value="P:ribosome disassembly"/>
    <property type="evidence" value="ECO:0007669"/>
    <property type="project" value="TreeGrafter"/>
</dbReference>
<dbReference type="Gene3D" id="3.30.70.870">
    <property type="entry name" value="Elongation Factor G (Translational Gtpase), domain 3"/>
    <property type="match status" value="1"/>
</dbReference>
<dbReference type="CDD" id="cd03713">
    <property type="entry name" value="EFG_mtEFG_C"/>
    <property type="match status" value="1"/>
</dbReference>
<dbReference type="FunFam" id="3.40.50.300:FF:000029">
    <property type="entry name" value="Elongation factor G"/>
    <property type="match status" value="1"/>
</dbReference>
<keyword evidence="10" id="KW-1185">Reference proteome</keyword>
<dbReference type="Pfam" id="PF00009">
    <property type="entry name" value="GTP_EFTU"/>
    <property type="match status" value="1"/>
</dbReference>
<evidence type="ECO:0000313" key="10">
    <source>
        <dbReference type="Proteomes" id="UP000272490"/>
    </source>
</evidence>
<dbReference type="InterPro" id="IPR005225">
    <property type="entry name" value="Small_GTP-bd"/>
</dbReference>
<dbReference type="CDD" id="cd16262">
    <property type="entry name" value="EFG_III"/>
    <property type="match status" value="1"/>
</dbReference>
<dbReference type="GO" id="GO:0003924">
    <property type="term" value="F:GTPase activity"/>
    <property type="evidence" value="ECO:0007669"/>
    <property type="project" value="InterPro"/>
</dbReference>
<dbReference type="GO" id="GO:0005525">
    <property type="term" value="F:GTP binding"/>
    <property type="evidence" value="ECO:0007669"/>
    <property type="project" value="UniProtKB-UniRule"/>
</dbReference>
<dbReference type="InterPro" id="IPR009022">
    <property type="entry name" value="EFG_III"/>
</dbReference>
<evidence type="ECO:0000256" key="3">
    <source>
        <dbReference type="ARBA" id="ARBA00022741"/>
    </source>
</evidence>
<dbReference type="Gene3D" id="3.30.230.10">
    <property type="match status" value="1"/>
</dbReference>
<comment type="caution">
    <text evidence="9">The sequence shown here is derived from an EMBL/GenBank/DDBJ whole genome shotgun (WGS) entry which is preliminary data.</text>
</comment>
<dbReference type="InterPro" id="IPR035647">
    <property type="entry name" value="EFG_III/V"/>
</dbReference>
<keyword evidence="3 7" id="KW-0547">Nucleotide-binding</keyword>
<feature type="binding site" evidence="7">
    <location>
        <begin position="94"/>
        <end position="98"/>
    </location>
    <ligand>
        <name>GTP</name>
        <dbReference type="ChEBI" id="CHEBI:37565"/>
    </ligand>
</feature>
<dbReference type="NCBIfam" id="NF009381">
    <property type="entry name" value="PRK12740.1-5"/>
    <property type="match status" value="1"/>
</dbReference>
<dbReference type="Proteomes" id="UP000272490">
    <property type="component" value="Unassembled WGS sequence"/>
</dbReference>
<protein>
    <recommendedName>
        <fullName evidence="2 7">Elongation factor G</fullName>
        <shortName evidence="7">EF-G</shortName>
    </recommendedName>
</protein>
<dbReference type="AlphaFoldDB" id="A0A3P3QTI6"/>
<evidence type="ECO:0000313" key="9">
    <source>
        <dbReference type="EMBL" id="RRJ24425.1"/>
    </source>
</evidence>
<dbReference type="InterPro" id="IPR004540">
    <property type="entry name" value="Transl_elong_EFG/EF2"/>
</dbReference>
<dbReference type="OrthoDB" id="9801472at2"/>
<evidence type="ECO:0000256" key="5">
    <source>
        <dbReference type="ARBA" id="ARBA00022917"/>
    </source>
</evidence>
<feature type="binding site" evidence="7">
    <location>
        <begin position="148"/>
        <end position="151"/>
    </location>
    <ligand>
        <name>GTP</name>
        <dbReference type="ChEBI" id="CHEBI:37565"/>
    </ligand>
</feature>
<sequence length="705" mass="78186">MAGREYPLERTRNIGIMAHIDAGKTTLTERILYYTGVNYKIGDTHEGTATMDWMEQEAERGITITSAATTCHWTLQEFNKVKPGEKENRINIIDTPGHVDFTVEVERSLRVLDGAVGVFSAKEGVEPQSENVWRQADTYHVPRMAFINKMDVMGADFFGAVEQIHTRLGKNTIMLQIPIGKEDDFKGIVDLFEMKAYIYNDDKGDDISIVDIPDEVKDEAELYHGELVEKICELDDELTMMYLEGEEPSVEQLKAALRKGTCENRAIPVCCGTAYRNKGIQKLIDAIVEFMPAPTDIPAIKGVDLDGNEIERHSSDDEPFSALAFKIMTDPFVGKLAYFRVYSGTLNGGSYVLNATKGKKERVGRILQMHANKRTEIDKVYSGDIAAAVGFKVTTTGDTICDEQHPVILESMEFPEPVIDIAIEPKTKAGQAKMIDALAKLAEEDPTFRVKTDTETGQTIISGMGELHLEIIVDRLLREFNVEANVGAPQVAYKETFTKAVDVDSKYARQSGGRGQYGHCKVKFEPMDPNGEETFKFESTVVGGAIPKEYIPAVGEGIEEATKSGILGGFPVLGVHANVYDGSYHEVDSSEMAFHIAGSMAFKDAMSKAGAVLLEPIMKVEVTMPEEYMGDVIGDINSRRGRIEGMEDIPSGKQVNAYVPLSEMFGYSTDLRSRTQGRGNYSMFFEKYEQVPKSVQEKVLNDKKS</sequence>
<keyword evidence="5 7" id="KW-0648">Protein biosynthesis</keyword>
<dbReference type="PROSITE" id="PS51722">
    <property type="entry name" value="G_TR_2"/>
    <property type="match status" value="1"/>
</dbReference>
<dbReference type="InterPro" id="IPR005517">
    <property type="entry name" value="Transl_elong_EFG/EF2_IV"/>
</dbReference>
<dbReference type="Gene3D" id="2.40.30.10">
    <property type="entry name" value="Translation factors"/>
    <property type="match status" value="1"/>
</dbReference>
<organism evidence="9 10">
    <name type="scientific">Lachnoanaerobaculum gingivalis</name>
    <dbReference type="NCBI Taxonomy" id="2490855"/>
    <lineage>
        <taxon>Bacteria</taxon>
        <taxon>Bacillati</taxon>
        <taxon>Bacillota</taxon>
        <taxon>Clostridia</taxon>
        <taxon>Lachnospirales</taxon>
        <taxon>Lachnospiraceae</taxon>
        <taxon>Lachnoanaerobaculum</taxon>
    </lineage>
</organism>
<accession>A0A3P3QTI6</accession>
<dbReference type="InterPro" id="IPR027417">
    <property type="entry name" value="P-loop_NTPase"/>
</dbReference>
<dbReference type="FunFam" id="3.30.230.10:FF:000003">
    <property type="entry name" value="Elongation factor G"/>
    <property type="match status" value="1"/>
</dbReference>
<comment type="function">
    <text evidence="7">Catalyzes the GTP-dependent ribosomal translocation step during translation elongation. During this step, the ribosome changes from the pre-translocational (PRE) to the post-translocational (POST) state as the newly formed A-site-bound peptidyl-tRNA and P-site-bound deacylated tRNA move to the P and E sites, respectively. Catalyzes the coordinated movement of the two tRNA molecules, the mRNA and conformational changes in the ribosome.</text>
</comment>
<dbReference type="Gene3D" id="3.40.50.300">
    <property type="entry name" value="P-loop containing nucleotide triphosphate hydrolases"/>
    <property type="match status" value="1"/>
</dbReference>
<dbReference type="SUPFAM" id="SSF54980">
    <property type="entry name" value="EF-G C-terminal domain-like"/>
    <property type="match status" value="2"/>
</dbReference>
<dbReference type="FunFam" id="2.40.30.10:FF:000006">
    <property type="entry name" value="Elongation factor G"/>
    <property type="match status" value="1"/>
</dbReference>
<dbReference type="NCBIfam" id="TIGR00484">
    <property type="entry name" value="EF-G"/>
    <property type="match status" value="1"/>
</dbReference>
<dbReference type="CDD" id="cd01434">
    <property type="entry name" value="EFG_mtEFG1_IV"/>
    <property type="match status" value="1"/>
</dbReference>
<gene>
    <name evidence="7 9" type="primary">fusA</name>
    <name evidence="9" type="ORF">EHV10_13675</name>
</gene>
<evidence type="ECO:0000256" key="4">
    <source>
        <dbReference type="ARBA" id="ARBA00022768"/>
    </source>
</evidence>
<reference evidence="9 10" key="1">
    <citation type="submission" date="2018-11" db="EMBL/GenBank/DDBJ databases">
        <title>Genome sequencing of Lachnoanaerobaculum sp. KCOM 2030 (= ChDC B114).</title>
        <authorList>
            <person name="Kook J.-K."/>
            <person name="Park S.-N."/>
            <person name="Lim Y.K."/>
        </authorList>
    </citation>
    <scope>NUCLEOTIDE SEQUENCE [LARGE SCALE GENOMIC DNA]</scope>
    <source>
        <strain evidence="9 10">KCOM 2030</strain>
    </source>
</reference>
<dbReference type="FunFam" id="3.30.70.870:FF:000001">
    <property type="entry name" value="Elongation factor G"/>
    <property type="match status" value="1"/>
</dbReference>
<dbReference type="GO" id="GO:0003746">
    <property type="term" value="F:translation elongation factor activity"/>
    <property type="evidence" value="ECO:0007669"/>
    <property type="project" value="UniProtKB-UniRule"/>
</dbReference>